<dbReference type="HOGENOM" id="CLU_3146872_0_0_1"/>
<dbReference type="AlphaFoldDB" id="H2XVE3"/>
<reference evidence="2" key="1">
    <citation type="journal article" date="2002" name="Science">
        <title>The draft genome of Ciona intestinalis: insights into chordate and vertebrate origins.</title>
        <authorList>
            <person name="Dehal P."/>
            <person name="Satou Y."/>
            <person name="Campbell R.K."/>
            <person name="Chapman J."/>
            <person name="Degnan B."/>
            <person name="De Tomaso A."/>
            <person name="Davidson B."/>
            <person name="Di Gregorio A."/>
            <person name="Gelpke M."/>
            <person name="Goodstein D.M."/>
            <person name="Harafuji N."/>
            <person name="Hastings K.E."/>
            <person name="Ho I."/>
            <person name="Hotta K."/>
            <person name="Huang W."/>
            <person name="Kawashima T."/>
            <person name="Lemaire P."/>
            <person name="Martinez D."/>
            <person name="Meinertzhagen I.A."/>
            <person name="Necula S."/>
            <person name="Nonaka M."/>
            <person name="Putnam N."/>
            <person name="Rash S."/>
            <person name="Saiga H."/>
            <person name="Satake M."/>
            <person name="Terry A."/>
            <person name="Yamada L."/>
            <person name="Wang H.G."/>
            <person name="Awazu S."/>
            <person name="Azumi K."/>
            <person name="Boore J."/>
            <person name="Branno M."/>
            <person name="Chin-Bow S."/>
            <person name="DeSantis R."/>
            <person name="Doyle S."/>
            <person name="Francino P."/>
            <person name="Keys D.N."/>
            <person name="Haga S."/>
            <person name="Hayashi H."/>
            <person name="Hino K."/>
            <person name="Imai K.S."/>
            <person name="Inaba K."/>
            <person name="Kano S."/>
            <person name="Kobayashi K."/>
            <person name="Kobayashi M."/>
            <person name="Lee B.I."/>
            <person name="Makabe K.W."/>
            <person name="Manohar C."/>
            <person name="Matassi G."/>
            <person name="Medina M."/>
            <person name="Mochizuki Y."/>
            <person name="Mount S."/>
            <person name="Morishita T."/>
            <person name="Miura S."/>
            <person name="Nakayama A."/>
            <person name="Nishizaka S."/>
            <person name="Nomoto H."/>
            <person name="Ohta F."/>
            <person name="Oishi K."/>
            <person name="Rigoutsos I."/>
            <person name="Sano M."/>
            <person name="Sasaki A."/>
            <person name="Sasakura Y."/>
            <person name="Shoguchi E."/>
            <person name="Shin-i T."/>
            <person name="Spagnuolo A."/>
            <person name="Stainier D."/>
            <person name="Suzuki M.M."/>
            <person name="Tassy O."/>
            <person name="Takatori N."/>
            <person name="Tokuoka M."/>
            <person name="Yagi K."/>
            <person name="Yoshizaki F."/>
            <person name="Wada S."/>
            <person name="Zhang C."/>
            <person name="Hyatt P.D."/>
            <person name="Larimer F."/>
            <person name="Detter C."/>
            <person name="Doggett N."/>
            <person name="Glavina T."/>
            <person name="Hawkins T."/>
            <person name="Richardson P."/>
            <person name="Lucas S."/>
            <person name="Kohara Y."/>
            <person name="Levine M."/>
            <person name="Satoh N."/>
            <person name="Rokhsar D.S."/>
        </authorList>
    </citation>
    <scope>NUCLEOTIDE SEQUENCE [LARGE SCALE GENOMIC DNA]</scope>
</reference>
<reference evidence="1" key="3">
    <citation type="submission" date="2025-09" db="UniProtKB">
        <authorList>
            <consortium name="Ensembl"/>
        </authorList>
    </citation>
    <scope>IDENTIFICATION</scope>
</reference>
<protein>
    <submittedName>
        <fullName evidence="1">Uncharacterized protein</fullName>
    </submittedName>
</protein>
<dbReference type="InParanoid" id="H2XVE3"/>
<evidence type="ECO:0000313" key="2">
    <source>
        <dbReference type="Proteomes" id="UP000008144"/>
    </source>
</evidence>
<accession>H2XVE3</accession>
<organism evidence="1 2">
    <name type="scientific">Ciona intestinalis</name>
    <name type="common">Transparent sea squirt</name>
    <name type="synonym">Ascidia intestinalis</name>
    <dbReference type="NCBI Taxonomy" id="7719"/>
    <lineage>
        <taxon>Eukaryota</taxon>
        <taxon>Metazoa</taxon>
        <taxon>Chordata</taxon>
        <taxon>Tunicata</taxon>
        <taxon>Ascidiacea</taxon>
        <taxon>Phlebobranchia</taxon>
        <taxon>Cionidae</taxon>
        <taxon>Ciona</taxon>
    </lineage>
</organism>
<name>H2XVE3_CIOIN</name>
<reference evidence="1" key="2">
    <citation type="submission" date="2025-08" db="UniProtKB">
        <authorList>
            <consortium name="Ensembl"/>
        </authorList>
    </citation>
    <scope>IDENTIFICATION</scope>
</reference>
<proteinExistence type="predicted"/>
<dbReference type="Ensembl" id="ENSCINT00000033797.1">
    <property type="protein sequence ID" value="ENSCINP00000033627.1"/>
    <property type="gene ID" value="ENSCING00000020517.1"/>
</dbReference>
<evidence type="ECO:0000313" key="1">
    <source>
        <dbReference type="Ensembl" id="ENSCINP00000033627.1"/>
    </source>
</evidence>
<sequence length="49" mass="5938">RKHGCSVCSLFKCRIHRQTRNVHDNTHKCINYTYSTNKLLYRLRSSERI</sequence>
<dbReference type="Proteomes" id="UP000008144">
    <property type="component" value="Unassembled WGS sequence"/>
</dbReference>
<keyword evidence="2" id="KW-1185">Reference proteome</keyword>